<dbReference type="InterPro" id="IPR000883">
    <property type="entry name" value="Cyt_C_Oxase_1"/>
</dbReference>
<feature type="transmembrane region" description="Helical" evidence="22">
    <location>
        <begin position="246"/>
        <end position="264"/>
    </location>
</feature>
<dbReference type="EC" id="7.1.1.9" evidence="5 21"/>
<reference evidence="24 25" key="1">
    <citation type="submission" date="2023-10" db="EMBL/GenBank/DDBJ databases">
        <title>Draft Genome Sequence of Candida saopaulonensis from a very Premature Infant with Sepsis.</title>
        <authorList>
            <person name="Ning Y."/>
            <person name="Dai R."/>
            <person name="Xiao M."/>
            <person name="Xu Y."/>
            <person name="Yan Q."/>
            <person name="Zhang L."/>
        </authorList>
    </citation>
    <scope>NUCLEOTIDE SEQUENCE [LARGE SCALE GENOMIC DNA]</scope>
    <source>
        <strain evidence="24 25">19XY460</strain>
    </source>
</reference>
<dbReference type="SUPFAM" id="SSF81442">
    <property type="entry name" value="Cytochrome c oxidase subunit I-like"/>
    <property type="match status" value="1"/>
</dbReference>
<feature type="transmembrane region" description="Helical" evidence="22">
    <location>
        <begin position="379"/>
        <end position="398"/>
    </location>
</feature>
<dbReference type="Pfam" id="PF00115">
    <property type="entry name" value="COX1"/>
    <property type="match status" value="1"/>
</dbReference>
<evidence type="ECO:0000313" key="25">
    <source>
        <dbReference type="Proteomes" id="UP001338582"/>
    </source>
</evidence>
<keyword evidence="18 21" id="KW-0186">Copper</keyword>
<organism evidence="24 25">
    <name type="scientific">Australozyma saopauloensis</name>
    <dbReference type="NCBI Taxonomy" id="291208"/>
    <lineage>
        <taxon>Eukaryota</taxon>
        <taxon>Fungi</taxon>
        <taxon>Dikarya</taxon>
        <taxon>Ascomycota</taxon>
        <taxon>Saccharomycotina</taxon>
        <taxon>Pichiomycetes</taxon>
        <taxon>Metschnikowiaceae</taxon>
        <taxon>Australozyma</taxon>
    </lineage>
</organism>
<keyword evidence="14" id="KW-1278">Translocase</keyword>
<dbReference type="PANTHER" id="PTHR10422">
    <property type="entry name" value="CYTOCHROME C OXIDASE SUBUNIT 1"/>
    <property type="match status" value="1"/>
</dbReference>
<comment type="pathway">
    <text evidence="2 21">Energy metabolism; oxidative phosphorylation.</text>
</comment>
<keyword evidence="16 22" id="KW-1133">Transmembrane helix</keyword>
<keyword evidence="7 21" id="KW-0813">Transport</keyword>
<feature type="transmembrane region" description="Helical" evidence="22">
    <location>
        <begin position="338"/>
        <end position="359"/>
    </location>
</feature>
<dbReference type="GO" id="GO:0006123">
    <property type="term" value="P:mitochondrial electron transport, cytochrome c to oxygen"/>
    <property type="evidence" value="ECO:0007669"/>
    <property type="project" value="TreeGrafter"/>
</dbReference>
<evidence type="ECO:0000256" key="6">
    <source>
        <dbReference type="ARBA" id="ARBA00015947"/>
    </source>
</evidence>
<dbReference type="InterPro" id="IPR023615">
    <property type="entry name" value="Cyt_c_Oxase_su1_BS"/>
</dbReference>
<evidence type="ECO:0000256" key="13">
    <source>
        <dbReference type="ARBA" id="ARBA00022837"/>
    </source>
</evidence>
<dbReference type="PROSITE" id="PS50855">
    <property type="entry name" value="COX1"/>
    <property type="match status" value="1"/>
</dbReference>
<evidence type="ECO:0000259" key="23">
    <source>
        <dbReference type="PROSITE" id="PS50855"/>
    </source>
</evidence>
<evidence type="ECO:0000256" key="1">
    <source>
        <dbReference type="ARBA" id="ARBA00004448"/>
    </source>
</evidence>
<protein>
    <recommendedName>
        <fullName evidence="6 21">Cytochrome c oxidase subunit 1</fullName>
        <ecNumber evidence="5 21">7.1.1.9</ecNumber>
    </recommendedName>
</protein>
<evidence type="ECO:0000256" key="19">
    <source>
        <dbReference type="ARBA" id="ARBA00023136"/>
    </source>
</evidence>
<accession>A0AAX4HGP5</accession>
<evidence type="ECO:0000256" key="5">
    <source>
        <dbReference type="ARBA" id="ARBA00012949"/>
    </source>
</evidence>
<sequence>MSYMNRWFLSTSHKDIATLYLGYGFMSAMVATGMSVIIRLELSGAGPQYLHGNNQVFNVLVTGHAMAMMFLFVMPVLIGAFGKFFVPIMMGAVDMAFARLNNISFWCLPPALVCIMASLLMENGAGTGWTVYPPLSSINSHSGPSVDLAMFALHLTTISSLLGAINFMVTVLNMRTMGMHLVHMPLFVWAMYFTAMLLLLSLPVLTAGVTLLLMDRNFNTGFFEVAAGGDPVTYQHLFWFFGHPEVYIIIIPGFGIISHIVSTYSKKPMFGHVGMLYAMGSIGLLGFLVWSHHMFVVGLDIDSRAYFTSATMVIAVPTGIKMFSWLATMYGGEVRLTVPMLFALGFLFLFTMGGLTGVMTSNASIDVAFHDTYYVVGHFHYVLSMGALFSLMGGYFYWSKSMYNLSYCVIKGRMLFWLLFNAVNGMFLPMHFLGLNGMPRRMSDYPDSFEPWNVMSSLFSMMSMFTVMLFLNMVYEQLTGNFQFKTKKVNENDNTPDFMASNLLGLNNSDIEFVLPSPANYHTYNELPMLYAKEMSNEEVK</sequence>
<evidence type="ECO:0000256" key="17">
    <source>
        <dbReference type="ARBA" id="ARBA00023004"/>
    </source>
</evidence>
<comment type="subunit">
    <text evidence="4">Component of the cytochrome c oxidase (complex IV, CIV), a multisubunit enzyme composed of a catalytic core of 3 subunits and several supernumerary subunits. The complex exists as a monomer or a dimer and forms supercomplexes (SCs) in the inner mitochondrial membrane with ubiquinol-cytochrome c oxidoreductase (cytochrome b-c1 complex, complex III, CIII).</text>
</comment>
<dbReference type="AlphaFoldDB" id="A0AAX4HGP5"/>
<keyword evidence="19 21" id="KW-0472">Membrane</keyword>
<feature type="transmembrane region" description="Helical" evidence="22">
    <location>
        <begin position="414"/>
        <end position="434"/>
    </location>
</feature>
<keyword evidence="12 21" id="KW-0999">Mitochondrion inner membrane</keyword>
<keyword evidence="17 21" id="KW-0408">Iron</keyword>
<comment type="subcellular location">
    <subcellularLocation>
        <location evidence="1 21">Mitochondrion inner membrane</location>
        <topology evidence="1 21">Multi-pass membrane protein</topology>
    </subcellularLocation>
</comment>
<feature type="transmembrane region" description="Helical" evidence="22">
    <location>
        <begin position="103"/>
        <end position="121"/>
    </location>
</feature>
<geneLocation type="mitochondrion" evidence="24"/>
<dbReference type="FunFam" id="1.20.210.10:FF:000004">
    <property type="entry name" value="Cytochrome c oxidase subunit 1"/>
    <property type="match status" value="1"/>
</dbReference>
<keyword evidence="21 24" id="KW-0496">Mitochondrion</keyword>
<keyword evidence="15 21" id="KW-0249">Electron transport</keyword>
<evidence type="ECO:0000256" key="8">
    <source>
        <dbReference type="ARBA" id="ARBA00022617"/>
    </source>
</evidence>
<dbReference type="Proteomes" id="UP001338582">
    <property type="component" value="Mitochondrion MT"/>
</dbReference>
<keyword evidence="13" id="KW-0106">Calcium</keyword>
<feature type="domain" description="Cytochrome oxidase subunit I profile" evidence="23">
    <location>
        <begin position="7"/>
        <end position="531"/>
    </location>
</feature>
<feature type="transmembrane region" description="Helical" evidence="22">
    <location>
        <begin position="20"/>
        <end position="40"/>
    </location>
</feature>
<evidence type="ECO:0000256" key="2">
    <source>
        <dbReference type="ARBA" id="ARBA00004673"/>
    </source>
</evidence>
<evidence type="ECO:0000256" key="10">
    <source>
        <dbReference type="ARBA" id="ARBA00022692"/>
    </source>
</evidence>
<feature type="transmembrane region" description="Helical" evidence="22">
    <location>
        <begin position="305"/>
        <end position="326"/>
    </location>
</feature>
<keyword evidence="25" id="KW-1185">Reference proteome</keyword>
<dbReference type="PANTHER" id="PTHR10422:SF18">
    <property type="entry name" value="CYTOCHROME C OXIDASE SUBUNIT 1"/>
    <property type="match status" value="1"/>
</dbReference>
<comment type="similarity">
    <text evidence="3 21">Belongs to the heme-copper respiratory oxidase family.</text>
</comment>
<evidence type="ECO:0000313" key="24">
    <source>
        <dbReference type="EMBL" id="WPK27809.1"/>
    </source>
</evidence>
<evidence type="ECO:0000256" key="20">
    <source>
        <dbReference type="ARBA" id="ARBA00049512"/>
    </source>
</evidence>
<feature type="transmembrane region" description="Helical" evidence="22">
    <location>
        <begin position="60"/>
        <end position="82"/>
    </location>
</feature>
<keyword evidence="11 21" id="KW-0479">Metal-binding</keyword>
<dbReference type="InterPro" id="IPR033944">
    <property type="entry name" value="Cyt_c_oxase_su1_dom"/>
</dbReference>
<feature type="transmembrane region" description="Helical" evidence="22">
    <location>
        <begin position="276"/>
        <end position="299"/>
    </location>
</feature>
<comment type="catalytic activity">
    <reaction evidence="20">
        <text>4 Fe(II)-[cytochrome c] + O2 + 8 H(+)(in) = 4 Fe(III)-[cytochrome c] + 2 H2O + 4 H(+)(out)</text>
        <dbReference type="Rhea" id="RHEA:11436"/>
        <dbReference type="Rhea" id="RHEA-COMP:10350"/>
        <dbReference type="Rhea" id="RHEA-COMP:14399"/>
        <dbReference type="ChEBI" id="CHEBI:15377"/>
        <dbReference type="ChEBI" id="CHEBI:15378"/>
        <dbReference type="ChEBI" id="CHEBI:15379"/>
        <dbReference type="ChEBI" id="CHEBI:29033"/>
        <dbReference type="ChEBI" id="CHEBI:29034"/>
        <dbReference type="EC" id="7.1.1.9"/>
    </reaction>
    <physiologicalReaction direction="left-to-right" evidence="20">
        <dbReference type="Rhea" id="RHEA:11437"/>
    </physiologicalReaction>
</comment>
<comment type="function">
    <text evidence="21">Component of the cytochrome c oxidase, the last enzyme in the mitochondrial electron transport chain which drives oxidative phosphorylation. The respiratory chain contains 3 multisubunit complexes succinate dehydrogenase (complex II, CII), ubiquinol-cytochrome c oxidoreductase (cytochrome b-c1 complex, complex III, CIII) and cytochrome c oxidase (complex IV, CIV), that cooperate to transfer electrons derived from NADH and succinate to molecular oxygen, creating an electrochemical gradient over the inner membrane that drives transmembrane transport and the ATP synthase. Cytochrome c oxidase is the component of the respiratory chain that catalyzes the reduction of oxygen to water. Electrons originating from reduced cytochrome c in the intermembrane space (IMS) are transferred via the dinuclear copper A center (CU(A)) of subunit 2 and heme A of subunit 1 to the active site in subunit 1, a binuclear center (BNC) formed by heme A3 and copper B (CU(B)). The BNC reduces molecular oxygen to 2 water molecules using 4 electrons from cytochrome c in the IMS and 4 protons from the mitochondrial matrix.</text>
</comment>
<dbReference type="InterPro" id="IPR023616">
    <property type="entry name" value="Cyt_c_oxase-like_su1_dom"/>
</dbReference>
<dbReference type="GO" id="GO:0046872">
    <property type="term" value="F:metal ion binding"/>
    <property type="evidence" value="ECO:0007669"/>
    <property type="project" value="UniProtKB-KW"/>
</dbReference>
<evidence type="ECO:0000256" key="14">
    <source>
        <dbReference type="ARBA" id="ARBA00022967"/>
    </source>
</evidence>
<feature type="transmembrane region" description="Helical" evidence="22">
    <location>
        <begin position="151"/>
        <end position="174"/>
    </location>
</feature>
<keyword evidence="9 21" id="KW-0679">Respiratory chain</keyword>
<dbReference type="PROSITE" id="PS00077">
    <property type="entry name" value="COX1_CUB"/>
    <property type="match status" value="1"/>
</dbReference>
<dbReference type="GO" id="GO:0005743">
    <property type="term" value="C:mitochondrial inner membrane"/>
    <property type="evidence" value="ECO:0007669"/>
    <property type="project" value="UniProtKB-SubCell"/>
</dbReference>
<evidence type="ECO:0000256" key="9">
    <source>
        <dbReference type="ARBA" id="ARBA00022660"/>
    </source>
</evidence>
<proteinExistence type="inferred from homology"/>
<keyword evidence="10 21" id="KW-0812">Transmembrane</keyword>
<dbReference type="GO" id="GO:0015990">
    <property type="term" value="P:electron transport coupled proton transport"/>
    <property type="evidence" value="ECO:0007669"/>
    <property type="project" value="TreeGrafter"/>
</dbReference>
<dbReference type="CDD" id="cd01663">
    <property type="entry name" value="Cyt_c_Oxidase_I"/>
    <property type="match status" value="1"/>
</dbReference>
<dbReference type="GO" id="GO:0020037">
    <property type="term" value="F:heme binding"/>
    <property type="evidence" value="ECO:0007669"/>
    <property type="project" value="InterPro"/>
</dbReference>
<dbReference type="InterPro" id="IPR036927">
    <property type="entry name" value="Cyt_c_oxase-like_su1_sf"/>
</dbReference>
<evidence type="ECO:0000256" key="15">
    <source>
        <dbReference type="ARBA" id="ARBA00022982"/>
    </source>
</evidence>
<feature type="transmembrane region" description="Helical" evidence="22">
    <location>
        <begin position="186"/>
        <end position="214"/>
    </location>
</feature>
<dbReference type="EMBL" id="CP138902">
    <property type="protein sequence ID" value="WPK27809.1"/>
    <property type="molecule type" value="Genomic_DNA"/>
</dbReference>
<keyword evidence="8 21" id="KW-0349">Heme</keyword>
<feature type="transmembrane region" description="Helical" evidence="22">
    <location>
        <begin position="454"/>
        <end position="475"/>
    </location>
</feature>
<dbReference type="GO" id="GO:0045277">
    <property type="term" value="C:respiratory chain complex IV"/>
    <property type="evidence" value="ECO:0007669"/>
    <property type="project" value="InterPro"/>
</dbReference>
<evidence type="ECO:0000256" key="3">
    <source>
        <dbReference type="ARBA" id="ARBA00009578"/>
    </source>
</evidence>
<evidence type="ECO:0000256" key="7">
    <source>
        <dbReference type="ARBA" id="ARBA00022448"/>
    </source>
</evidence>
<dbReference type="PRINTS" id="PR01165">
    <property type="entry name" value="CYCOXIDASEI"/>
</dbReference>
<evidence type="ECO:0000256" key="18">
    <source>
        <dbReference type="ARBA" id="ARBA00023008"/>
    </source>
</evidence>
<gene>
    <name evidence="24" type="ORF">PUMCH_005231</name>
</gene>
<evidence type="ECO:0000256" key="22">
    <source>
        <dbReference type="SAM" id="Phobius"/>
    </source>
</evidence>
<evidence type="ECO:0000256" key="21">
    <source>
        <dbReference type="RuleBase" id="RU000369"/>
    </source>
</evidence>
<dbReference type="Gene3D" id="1.20.210.10">
    <property type="entry name" value="Cytochrome c oxidase-like, subunit I domain"/>
    <property type="match status" value="1"/>
</dbReference>
<dbReference type="GO" id="GO:0004129">
    <property type="term" value="F:cytochrome-c oxidase activity"/>
    <property type="evidence" value="ECO:0007669"/>
    <property type="project" value="UniProtKB-EC"/>
</dbReference>
<evidence type="ECO:0000256" key="12">
    <source>
        <dbReference type="ARBA" id="ARBA00022792"/>
    </source>
</evidence>
<evidence type="ECO:0000256" key="16">
    <source>
        <dbReference type="ARBA" id="ARBA00022989"/>
    </source>
</evidence>
<name>A0AAX4HGP5_9ASCO</name>
<evidence type="ECO:0000256" key="11">
    <source>
        <dbReference type="ARBA" id="ARBA00022723"/>
    </source>
</evidence>
<evidence type="ECO:0000256" key="4">
    <source>
        <dbReference type="ARBA" id="ARBA00011164"/>
    </source>
</evidence>